<proteinExistence type="predicted"/>
<dbReference type="InterPro" id="IPR032675">
    <property type="entry name" value="LRR_dom_sf"/>
</dbReference>
<dbReference type="EMBL" id="JAXUIC010000005">
    <property type="protein sequence ID" value="KAK4591417.1"/>
    <property type="molecule type" value="Genomic_DNA"/>
</dbReference>
<evidence type="ECO:0008006" key="8">
    <source>
        <dbReference type="Google" id="ProtNLM"/>
    </source>
</evidence>
<dbReference type="Pfam" id="PF00931">
    <property type="entry name" value="NB-ARC"/>
    <property type="match status" value="1"/>
</dbReference>
<protein>
    <recommendedName>
        <fullName evidence="8">NB-ARC domain-containing protein</fullName>
    </recommendedName>
</protein>
<dbReference type="InterPro" id="IPR027417">
    <property type="entry name" value="P-loop_NTPase"/>
</dbReference>
<keyword evidence="7" id="KW-1185">Reference proteome</keyword>
<dbReference type="PRINTS" id="PR00364">
    <property type="entry name" value="DISEASERSIST"/>
</dbReference>
<comment type="caution">
    <text evidence="6">The sequence shown here is derived from an EMBL/GenBank/DDBJ whole genome shotgun (WGS) entry which is preliminary data.</text>
</comment>
<dbReference type="InterPro" id="IPR055414">
    <property type="entry name" value="LRR_R13L4/SHOC2-like"/>
</dbReference>
<dbReference type="SUPFAM" id="SSF52058">
    <property type="entry name" value="L domain-like"/>
    <property type="match status" value="1"/>
</dbReference>
<name>A0AAN7IYM6_QUERU</name>
<evidence type="ECO:0000256" key="3">
    <source>
        <dbReference type="SAM" id="MobiDB-lite"/>
    </source>
</evidence>
<evidence type="ECO:0000313" key="7">
    <source>
        <dbReference type="Proteomes" id="UP001324115"/>
    </source>
</evidence>
<feature type="domain" description="NB-ARC" evidence="4">
    <location>
        <begin position="168"/>
        <end position="325"/>
    </location>
</feature>
<dbReference type="Pfam" id="PF23598">
    <property type="entry name" value="LRR_14"/>
    <property type="match status" value="1"/>
</dbReference>
<dbReference type="Gene3D" id="3.80.10.10">
    <property type="entry name" value="Ribonuclease Inhibitor"/>
    <property type="match status" value="2"/>
</dbReference>
<reference evidence="6 7" key="1">
    <citation type="journal article" date="2023" name="G3 (Bethesda)">
        <title>A haplotype-resolved chromosome-scale genome for Quercus rubra L. provides insights into the genetics of adaptive traits for red oak species.</title>
        <authorList>
            <person name="Kapoor B."/>
            <person name="Jenkins J."/>
            <person name="Schmutz J."/>
            <person name="Zhebentyayeva T."/>
            <person name="Kuelheim C."/>
            <person name="Coggeshall M."/>
            <person name="Heim C."/>
            <person name="Lasky J.R."/>
            <person name="Leites L."/>
            <person name="Islam-Faridi N."/>
            <person name="Romero-Severson J."/>
            <person name="DeLeo V.L."/>
            <person name="Lucas S.M."/>
            <person name="Lazic D."/>
            <person name="Gailing O."/>
            <person name="Carlson J."/>
            <person name="Staton M."/>
        </authorList>
    </citation>
    <scope>NUCLEOTIDE SEQUENCE [LARGE SCALE GENOMIC DNA]</scope>
    <source>
        <strain evidence="6">Pseudo-F2</strain>
    </source>
</reference>
<dbReference type="GO" id="GO:0098542">
    <property type="term" value="P:defense response to other organism"/>
    <property type="evidence" value="ECO:0007669"/>
    <property type="project" value="TreeGrafter"/>
</dbReference>
<evidence type="ECO:0000313" key="6">
    <source>
        <dbReference type="EMBL" id="KAK4591417.1"/>
    </source>
</evidence>
<dbReference type="SUPFAM" id="SSF52540">
    <property type="entry name" value="P-loop containing nucleoside triphosphate hydrolases"/>
    <property type="match status" value="1"/>
</dbReference>
<gene>
    <name evidence="6" type="ORF">RGQ29_021571</name>
</gene>
<dbReference type="InterPro" id="IPR036388">
    <property type="entry name" value="WH-like_DNA-bd_sf"/>
</dbReference>
<dbReference type="PANTHER" id="PTHR23155:SF955">
    <property type="entry name" value="AAA+ ATPASE DOMAIN-CONTAINING PROTEIN"/>
    <property type="match status" value="1"/>
</dbReference>
<dbReference type="Gene3D" id="1.10.10.10">
    <property type="entry name" value="Winged helix-like DNA-binding domain superfamily/Winged helix DNA-binding domain"/>
    <property type="match status" value="1"/>
</dbReference>
<keyword evidence="2" id="KW-0611">Plant defense</keyword>
<evidence type="ECO:0000256" key="2">
    <source>
        <dbReference type="ARBA" id="ARBA00022821"/>
    </source>
</evidence>
<organism evidence="6 7">
    <name type="scientific">Quercus rubra</name>
    <name type="common">Northern red oak</name>
    <name type="synonym">Quercus borealis</name>
    <dbReference type="NCBI Taxonomy" id="3512"/>
    <lineage>
        <taxon>Eukaryota</taxon>
        <taxon>Viridiplantae</taxon>
        <taxon>Streptophyta</taxon>
        <taxon>Embryophyta</taxon>
        <taxon>Tracheophyta</taxon>
        <taxon>Spermatophyta</taxon>
        <taxon>Magnoliopsida</taxon>
        <taxon>eudicotyledons</taxon>
        <taxon>Gunneridae</taxon>
        <taxon>Pentapetalae</taxon>
        <taxon>rosids</taxon>
        <taxon>fabids</taxon>
        <taxon>Fagales</taxon>
        <taxon>Fagaceae</taxon>
        <taxon>Quercus</taxon>
    </lineage>
</organism>
<evidence type="ECO:0000259" key="4">
    <source>
        <dbReference type="Pfam" id="PF00931"/>
    </source>
</evidence>
<feature type="compositionally biased region" description="Polar residues" evidence="3">
    <location>
        <begin position="138"/>
        <end position="151"/>
    </location>
</feature>
<dbReference type="AlphaFoldDB" id="A0AAN7IYM6"/>
<feature type="region of interest" description="Disordered" evidence="3">
    <location>
        <begin position="131"/>
        <end position="152"/>
    </location>
</feature>
<dbReference type="Proteomes" id="UP001324115">
    <property type="component" value="Unassembled WGS sequence"/>
</dbReference>
<dbReference type="GO" id="GO:0043531">
    <property type="term" value="F:ADP binding"/>
    <property type="evidence" value="ECO:0007669"/>
    <property type="project" value="InterPro"/>
</dbReference>
<keyword evidence="1" id="KW-0677">Repeat</keyword>
<dbReference type="InterPro" id="IPR002182">
    <property type="entry name" value="NB-ARC"/>
</dbReference>
<feature type="domain" description="Disease resistance R13L4/SHOC-2-like LRR" evidence="5">
    <location>
        <begin position="546"/>
        <end position="822"/>
    </location>
</feature>
<accession>A0AAN7IYM6</accession>
<dbReference type="InterPro" id="IPR044974">
    <property type="entry name" value="Disease_R_plants"/>
</dbReference>
<dbReference type="PANTHER" id="PTHR23155">
    <property type="entry name" value="DISEASE RESISTANCE PROTEIN RP"/>
    <property type="match status" value="1"/>
</dbReference>
<evidence type="ECO:0000259" key="5">
    <source>
        <dbReference type="Pfam" id="PF23598"/>
    </source>
</evidence>
<evidence type="ECO:0000256" key="1">
    <source>
        <dbReference type="ARBA" id="ARBA00022737"/>
    </source>
</evidence>
<dbReference type="Gene3D" id="3.40.50.300">
    <property type="entry name" value="P-loop containing nucleotide triphosphate hydrolases"/>
    <property type="match status" value="1"/>
</dbReference>
<sequence length="901" mass="102735">MEVSVEFMDVAVSIPRLLHKLQNLPSYNPLNSNVPVREAVAELGLVSRSIREAEEGQITLHLDILFWKELQSGLRNLEHSIDTFIVKAELRKRNLWNKVMSLIPYKSMRGQSDIGDEMEKLIPCAKKVRQHTKLGPTGATSSRPQPTQPRNSDYLVSYDSDFVVPYDKVDELVNQLFDPKKGELDTVIVVTGMAGSGKTVLAKRVCSMKVAEHRFHSHAWVNFSVDYEGKDFLVDILKQLSRERVDENLQDNELESMLEIVDDVRTPYDLDKLSVVLKCIGGRSRLILTTRSQDVARAASRWRNPISLRRLTDEEGWTLFLKKARIAEDSLNSPELINLQKDILRQCDGSPWAILVLGGILSTKDLSNWRSQENILALSYQDLSSRVKCCFLYFGLFPRAVEIPIRRLFYHWRAEGWVTPLPEEHIDDIDLAWEILKQLISRNLIEVEKAGFAVSPKRCRMPGSIWDVFHPKAECLNLFRVHNNIAYTSAQSPEVDIWRLVEYAGIRNYPSLDPYILSLRSWVSFNTRKRDSPNEEIGLFLKNIVNSRGFGMLILLDLEHVFKPVLHETIGKLLLLKYLGLRWTSLDALPISVGNLPYLETLDVKHTNITNLPNSIGKAKNLRYLYLNDSDMSFRMPNIGYLTNLQSLSGLFIGNKSLVNNCLSKLRGLKKLKLTCSSRSAVRELADSISQLSDLQSLRLRSIDLFDQPSILELGAIAEHQKLYDLYLLGQLPRDYSFPPNLKALTLSASEIERDPMHMLGQLRHLNSLRLLGRSYAGQQMTCLCEGFPELRILKLWKLENLEEWIVEEGSMPILRELEIRCCNRLQPPEGLQLIIPLKEVILTNMSDEFVANFKRVLPCRRNISRGKNSDEIIAQTSSCVLANSPIPGKDSAKSSLLRLN</sequence>